<evidence type="ECO:0000313" key="1">
    <source>
        <dbReference type="EMBL" id="ETY72782.1"/>
    </source>
</evidence>
<dbReference type="NCBIfam" id="TIGR01560">
    <property type="entry name" value="put_DNA_pack"/>
    <property type="match status" value="1"/>
</dbReference>
<dbReference type="InterPro" id="IPR006450">
    <property type="entry name" value="Phage_HK97_gp6-like"/>
</dbReference>
<sequence>MSETTETTTTTTVATTSGVTVDDIKLSLRIDVTEDDAMIQSYLDAAKDYVQTAVSKNEDLTIYKQYDFAVSLLTQFWYQNRVTDMTKTPYQVVSMIQQLRGLVTG</sequence>
<organism evidence="2 5">
    <name type="scientific">Lactiplantibacillus fabifermentans T30PCM01</name>
    <dbReference type="NCBI Taxonomy" id="1400520"/>
    <lineage>
        <taxon>Bacteria</taxon>
        <taxon>Bacillati</taxon>
        <taxon>Bacillota</taxon>
        <taxon>Bacilli</taxon>
        <taxon>Lactobacillales</taxon>
        <taxon>Lactobacillaceae</taxon>
        <taxon>Lactiplantibacillus</taxon>
    </lineage>
</organism>
<dbReference type="EMBL" id="AWWK01000051">
    <property type="protein sequence ID" value="ETY73739.1"/>
    <property type="molecule type" value="Genomic_DNA"/>
</dbReference>
<evidence type="ECO:0000313" key="5">
    <source>
        <dbReference type="Proteomes" id="UP000019247"/>
    </source>
</evidence>
<evidence type="ECO:0000313" key="4">
    <source>
        <dbReference type="EMBL" id="ETY75747.1"/>
    </source>
</evidence>
<evidence type="ECO:0000313" key="2">
    <source>
        <dbReference type="EMBL" id="ETY72801.1"/>
    </source>
</evidence>
<accession>W6T470</accession>
<dbReference type="EMBL" id="AWWK01000083">
    <property type="protein sequence ID" value="ETY72782.1"/>
    <property type="molecule type" value="Genomic_DNA"/>
</dbReference>
<dbReference type="CDD" id="cd08054">
    <property type="entry name" value="gp6"/>
    <property type="match status" value="1"/>
</dbReference>
<gene>
    <name evidence="4" type="ORF">LFAB_00225</name>
    <name evidence="3" type="ORF">LFAB_10880</name>
    <name evidence="2" type="ORF">LFAB_15720</name>
    <name evidence="1" type="ORF">LFAB_15750</name>
</gene>
<dbReference type="OrthoDB" id="2321192at2"/>
<reference evidence="2 5" key="1">
    <citation type="journal article" date="2014" name="Genome Announc.">
        <title>Genome Sequence of Lactobacillus fabifermentans Strain T30PCM01, Isolated from Fermenting Grape Marc.</title>
        <authorList>
            <person name="Treu L."/>
            <person name="Vendramin V."/>
            <person name="Bovo B."/>
            <person name="Giacomini A."/>
            <person name="Corich V."/>
            <person name="Campanaro S."/>
        </authorList>
    </citation>
    <scope>NUCLEOTIDE SEQUENCE [LARGE SCALE GENOMIC DNA]</scope>
    <source>
        <strain evidence="2 5">T30PCM01</strain>
    </source>
</reference>
<comment type="caution">
    <text evidence="2">The sequence shown here is derived from an EMBL/GenBank/DDBJ whole genome shotgun (WGS) entry which is preliminary data.</text>
</comment>
<dbReference type="HOGENOM" id="CLU_085951_4_2_9"/>
<protein>
    <submittedName>
        <fullName evidence="2">DNA-packaging protein</fullName>
    </submittedName>
</protein>
<evidence type="ECO:0000313" key="3">
    <source>
        <dbReference type="EMBL" id="ETY73739.1"/>
    </source>
</evidence>
<dbReference type="RefSeq" id="WP_051502015.1">
    <property type="nucleotide sequence ID" value="NZ_KK036456.1"/>
</dbReference>
<dbReference type="EMBL" id="AWWK01000002">
    <property type="protein sequence ID" value="ETY75747.1"/>
    <property type="molecule type" value="Genomic_DNA"/>
</dbReference>
<dbReference type="Proteomes" id="UP000019247">
    <property type="component" value="Unassembled WGS sequence"/>
</dbReference>
<dbReference type="eggNOG" id="ENOG502ZFJJ">
    <property type="taxonomic scope" value="Bacteria"/>
</dbReference>
<dbReference type="InterPro" id="IPR021146">
    <property type="entry name" value="Phage_gp6-like_head-tail"/>
</dbReference>
<dbReference type="EMBL" id="AWWK01000082">
    <property type="protein sequence ID" value="ETY72801.1"/>
    <property type="molecule type" value="Genomic_DNA"/>
</dbReference>
<dbReference type="AlphaFoldDB" id="W6T470"/>
<dbReference type="Gene3D" id="1.10.3230.30">
    <property type="entry name" value="Phage gp6-like head-tail connector protein"/>
    <property type="match status" value="1"/>
</dbReference>
<dbReference type="Pfam" id="PF05135">
    <property type="entry name" value="Phage_connect_1"/>
    <property type="match status" value="1"/>
</dbReference>
<dbReference type="PATRIC" id="fig|1400520.3.peg.2120"/>
<dbReference type="STRING" id="1400520.LFAB_00225"/>
<name>W6T470_9LACO</name>
<proteinExistence type="predicted"/>